<keyword evidence="1" id="KW-0812">Transmembrane</keyword>
<reference evidence="2 3" key="1">
    <citation type="submission" date="2020-02" db="EMBL/GenBank/DDBJ databases">
        <authorList>
            <person name="Criscuolo A."/>
        </authorList>
    </citation>
    <scope>NUCLEOTIDE SEQUENCE [LARGE SCALE GENOMIC DNA]</scope>
    <source>
        <strain evidence="2">CECT7796</strain>
    </source>
</reference>
<protein>
    <submittedName>
        <fullName evidence="2">Uncharacterized protein</fullName>
    </submittedName>
</protein>
<dbReference type="EMBL" id="CADCST010000172">
    <property type="protein sequence ID" value="CAA9203207.1"/>
    <property type="molecule type" value="Genomic_DNA"/>
</dbReference>
<keyword evidence="1" id="KW-1133">Transmembrane helix</keyword>
<comment type="caution">
    <text evidence="2">The sequence shown here is derived from an EMBL/GenBank/DDBJ whole genome shotgun (WGS) entry which is preliminary data.</text>
</comment>
<accession>A0ABM8KQ27</accession>
<keyword evidence="1" id="KW-0472">Membrane</keyword>
<sequence>MLSGMNKYLSVIGSAFLVFLVRFSFLNYL</sequence>
<name>A0ABM8KQ27_9FLAO</name>
<evidence type="ECO:0000313" key="2">
    <source>
        <dbReference type="EMBL" id="CAA9203207.1"/>
    </source>
</evidence>
<evidence type="ECO:0000313" key="3">
    <source>
        <dbReference type="Proteomes" id="UP000474567"/>
    </source>
</evidence>
<proteinExistence type="predicted"/>
<feature type="transmembrane region" description="Helical" evidence="1">
    <location>
        <begin position="7"/>
        <end position="25"/>
    </location>
</feature>
<dbReference type="Proteomes" id="UP000474567">
    <property type="component" value="Unassembled WGS sequence"/>
</dbReference>
<organism evidence="2 3">
    <name type="scientific">Flavobacterium collinsii</name>
    <dbReference type="NCBI Taxonomy" id="1114861"/>
    <lineage>
        <taxon>Bacteria</taxon>
        <taxon>Pseudomonadati</taxon>
        <taxon>Bacteroidota</taxon>
        <taxon>Flavobacteriia</taxon>
        <taxon>Flavobacteriales</taxon>
        <taxon>Flavobacteriaceae</taxon>
        <taxon>Flavobacterium</taxon>
    </lineage>
</organism>
<evidence type="ECO:0000256" key="1">
    <source>
        <dbReference type="SAM" id="Phobius"/>
    </source>
</evidence>
<gene>
    <name evidence="2" type="ORF">FLACOL7796_04643</name>
</gene>
<keyword evidence="3" id="KW-1185">Reference proteome</keyword>